<evidence type="ECO:0000256" key="1">
    <source>
        <dbReference type="SAM" id="MobiDB-lite"/>
    </source>
</evidence>
<sequence>MVFASILLAFVLPSVMGLTLNTPTGAADEGNLAVTWTTIATDPKFSLLLVGKTESFDVAQGIDPTTLNTTVALGEIPAGTYTLQAVNADSITTQLSTSGAFQVSATAAAAGAAAAGAGNAVAAGGAAAGTGAAATAAPATGAAATGKKGKGGAAAKAGAAGKAGKAAGKAPAAKAPAAKAPAAKAPAAKAPAGKAGKKGRGVVSAKFGRAELYRD</sequence>
<dbReference type="EMBL" id="JARKIE010000051">
    <property type="protein sequence ID" value="KAJ7692572.1"/>
    <property type="molecule type" value="Genomic_DNA"/>
</dbReference>
<dbReference type="Proteomes" id="UP001221757">
    <property type="component" value="Unassembled WGS sequence"/>
</dbReference>
<comment type="caution">
    <text evidence="3">The sequence shown here is derived from an EMBL/GenBank/DDBJ whole genome shotgun (WGS) entry which is preliminary data.</text>
</comment>
<feature type="compositionally biased region" description="Low complexity" evidence="1">
    <location>
        <begin position="170"/>
        <end position="194"/>
    </location>
</feature>
<keyword evidence="2" id="KW-0732">Signal</keyword>
<reference evidence="3" key="1">
    <citation type="submission" date="2023-03" db="EMBL/GenBank/DDBJ databases">
        <title>Massive genome expansion in bonnet fungi (Mycena s.s.) driven by repeated elements and novel gene families across ecological guilds.</title>
        <authorList>
            <consortium name="Lawrence Berkeley National Laboratory"/>
            <person name="Harder C.B."/>
            <person name="Miyauchi S."/>
            <person name="Viragh M."/>
            <person name="Kuo A."/>
            <person name="Thoen E."/>
            <person name="Andreopoulos B."/>
            <person name="Lu D."/>
            <person name="Skrede I."/>
            <person name="Drula E."/>
            <person name="Henrissat B."/>
            <person name="Morin E."/>
            <person name="Kohler A."/>
            <person name="Barry K."/>
            <person name="LaButti K."/>
            <person name="Morin E."/>
            <person name="Salamov A."/>
            <person name="Lipzen A."/>
            <person name="Mereny Z."/>
            <person name="Hegedus B."/>
            <person name="Baldrian P."/>
            <person name="Stursova M."/>
            <person name="Weitz H."/>
            <person name="Taylor A."/>
            <person name="Grigoriev I.V."/>
            <person name="Nagy L.G."/>
            <person name="Martin F."/>
            <person name="Kauserud H."/>
        </authorList>
    </citation>
    <scope>NUCLEOTIDE SEQUENCE</scope>
    <source>
        <strain evidence="3">CBHHK067</strain>
    </source>
</reference>
<accession>A0AAD7DIR0</accession>
<gene>
    <name evidence="3" type="ORF">B0H17DRAFT_1061301</name>
</gene>
<evidence type="ECO:0000313" key="3">
    <source>
        <dbReference type="EMBL" id="KAJ7692572.1"/>
    </source>
</evidence>
<feature type="signal peptide" evidence="2">
    <location>
        <begin position="1"/>
        <end position="17"/>
    </location>
</feature>
<evidence type="ECO:0000313" key="4">
    <source>
        <dbReference type="Proteomes" id="UP001221757"/>
    </source>
</evidence>
<feature type="chain" id="PRO_5042129714" evidence="2">
    <location>
        <begin position="18"/>
        <end position="215"/>
    </location>
</feature>
<organism evidence="3 4">
    <name type="scientific">Mycena rosella</name>
    <name type="common">Pink bonnet</name>
    <name type="synonym">Agaricus rosellus</name>
    <dbReference type="NCBI Taxonomy" id="1033263"/>
    <lineage>
        <taxon>Eukaryota</taxon>
        <taxon>Fungi</taxon>
        <taxon>Dikarya</taxon>
        <taxon>Basidiomycota</taxon>
        <taxon>Agaricomycotina</taxon>
        <taxon>Agaricomycetes</taxon>
        <taxon>Agaricomycetidae</taxon>
        <taxon>Agaricales</taxon>
        <taxon>Marasmiineae</taxon>
        <taxon>Mycenaceae</taxon>
        <taxon>Mycena</taxon>
    </lineage>
</organism>
<protein>
    <submittedName>
        <fullName evidence="3">Uncharacterized protein</fullName>
    </submittedName>
</protein>
<evidence type="ECO:0000256" key="2">
    <source>
        <dbReference type="SAM" id="SignalP"/>
    </source>
</evidence>
<keyword evidence="4" id="KW-1185">Reference proteome</keyword>
<proteinExistence type="predicted"/>
<feature type="region of interest" description="Disordered" evidence="1">
    <location>
        <begin position="170"/>
        <end position="201"/>
    </location>
</feature>
<dbReference type="AlphaFoldDB" id="A0AAD7DIR0"/>
<name>A0AAD7DIR0_MYCRO</name>